<proteinExistence type="predicted"/>
<protein>
    <recommendedName>
        <fullName evidence="1">Transposase Tc1-like domain-containing protein</fullName>
    </recommendedName>
</protein>
<comment type="caution">
    <text evidence="2">The sequence shown here is derived from an EMBL/GenBank/DDBJ whole genome shotgun (WGS) entry which is preliminary data.</text>
</comment>
<feature type="domain" description="Transposase Tc1-like" evidence="1">
    <location>
        <begin position="69"/>
        <end position="134"/>
    </location>
</feature>
<evidence type="ECO:0000313" key="3">
    <source>
        <dbReference type="Proteomes" id="UP001165289"/>
    </source>
</evidence>
<dbReference type="Pfam" id="PF01498">
    <property type="entry name" value="HTH_Tnp_Tc3_2"/>
    <property type="match status" value="1"/>
</dbReference>
<evidence type="ECO:0000313" key="2">
    <source>
        <dbReference type="EMBL" id="KAI6656197.1"/>
    </source>
</evidence>
<dbReference type="SUPFAM" id="SSF46689">
    <property type="entry name" value="Homeodomain-like"/>
    <property type="match status" value="1"/>
</dbReference>
<sequence>MVKEHPLSSRNRAIGMLEAGFTQRKCAKLIRADISTIRRWWSRYKKGESLQNKGGRGPKSSIPRVVKIILAKSISKRNQSTRKLAKRITASGFPITHGTVHNYLRKTLQVKPYKRQRHPQLTEKQLAARLNFCKNGEIGMLKTGNVSYFLTNLHLKFCTFRIDKTIVSGLKILHKFHRSRGSNSRAKYMCGA</sequence>
<organism evidence="2 3">
    <name type="scientific">Oopsacas minuta</name>
    <dbReference type="NCBI Taxonomy" id="111878"/>
    <lineage>
        <taxon>Eukaryota</taxon>
        <taxon>Metazoa</taxon>
        <taxon>Porifera</taxon>
        <taxon>Hexactinellida</taxon>
        <taxon>Hexasterophora</taxon>
        <taxon>Lyssacinosida</taxon>
        <taxon>Leucopsacidae</taxon>
        <taxon>Oopsacas</taxon>
    </lineage>
</organism>
<dbReference type="Proteomes" id="UP001165289">
    <property type="component" value="Unassembled WGS sequence"/>
</dbReference>
<gene>
    <name evidence="2" type="ORF">LOD99_1530</name>
</gene>
<dbReference type="InterPro" id="IPR009057">
    <property type="entry name" value="Homeodomain-like_sf"/>
</dbReference>
<dbReference type="GO" id="GO:0006313">
    <property type="term" value="P:DNA transposition"/>
    <property type="evidence" value="ECO:0007669"/>
    <property type="project" value="InterPro"/>
</dbReference>
<dbReference type="GO" id="GO:0015074">
    <property type="term" value="P:DNA integration"/>
    <property type="evidence" value="ECO:0007669"/>
    <property type="project" value="InterPro"/>
</dbReference>
<evidence type="ECO:0000259" key="1">
    <source>
        <dbReference type="Pfam" id="PF01498"/>
    </source>
</evidence>
<dbReference type="EMBL" id="JAKMXF010000155">
    <property type="protein sequence ID" value="KAI6656197.1"/>
    <property type="molecule type" value="Genomic_DNA"/>
</dbReference>
<name>A0AAV7K4L3_9METZ</name>
<dbReference type="AlphaFoldDB" id="A0AAV7K4L3"/>
<reference evidence="2 3" key="1">
    <citation type="journal article" date="2023" name="BMC Biol.">
        <title>The compact genome of the sponge Oopsacas minuta (Hexactinellida) is lacking key metazoan core genes.</title>
        <authorList>
            <person name="Santini S."/>
            <person name="Schenkelaars Q."/>
            <person name="Jourda C."/>
            <person name="Duchesne M."/>
            <person name="Belahbib H."/>
            <person name="Rocher C."/>
            <person name="Selva M."/>
            <person name="Riesgo A."/>
            <person name="Vervoort M."/>
            <person name="Leys S.P."/>
            <person name="Kodjabachian L."/>
            <person name="Le Bivic A."/>
            <person name="Borchiellini C."/>
            <person name="Claverie J.M."/>
            <person name="Renard E."/>
        </authorList>
    </citation>
    <scope>NUCLEOTIDE SEQUENCE [LARGE SCALE GENOMIC DNA]</scope>
    <source>
        <strain evidence="2">SPO-2</strain>
    </source>
</reference>
<keyword evidence="3" id="KW-1185">Reference proteome</keyword>
<accession>A0AAV7K4L3</accession>
<dbReference type="GO" id="GO:0003677">
    <property type="term" value="F:DNA binding"/>
    <property type="evidence" value="ECO:0007669"/>
    <property type="project" value="InterPro"/>
</dbReference>
<dbReference type="InterPro" id="IPR002492">
    <property type="entry name" value="Transposase_Tc1-like"/>
</dbReference>